<dbReference type="GO" id="GO:0008422">
    <property type="term" value="F:beta-glucosidase activity"/>
    <property type="evidence" value="ECO:0007669"/>
    <property type="project" value="UniProtKB-EC"/>
</dbReference>
<dbReference type="GO" id="GO:0030246">
    <property type="term" value="F:carbohydrate binding"/>
    <property type="evidence" value="ECO:0007669"/>
    <property type="project" value="InterPro"/>
</dbReference>
<proteinExistence type="inferred from homology"/>
<evidence type="ECO:0000313" key="21">
    <source>
        <dbReference type="Proteomes" id="UP001176521"/>
    </source>
</evidence>
<sequence length="965" mass="106505">MDRRTLQGLVLTGSAAWATPIAISPRQGKSPESGTPSADGSLTDTFSGNWTVIASPVNHTGSIESCPGYRATDVQTSSHGLTARLELAGPECHAFGAVDYANLTLLVNYDSANRLHVKIADADNIAPVIPEALLKYPETAPADVDESEAALRFEYVAEPFSFAVVRKSNNETLFNTTGTGPLVFEDQYVRIASSLPQDANMYGLGEHNDGLRLPTSNYSRTLWNRDAPGVPEYTPLYGSHPVYQEHRLTSEGPQTHGVSLMNAHGMHILLDNNTITYNVLGGILDFFFFAGPSPQQVIRDYITVIGKPTTSPYWGLGSHNCRYGYRDWFEVAAAVQNYSNAGIPLETAWTDIDLYDHRQVFTTSPSLFPRDLYRQVVDFVHSRDQHYIVMVDPAVAARDYGPYNRGVEQGVFMKNWNGDGTPFNGLVWPGRTVFPDWLAENTTSYWTNEFITFFGQSNTSSSDTIDIDGVWLDMSEPANFVDYLGANLDRLGVEKEAPPEPPTMRTPPYTIEGIPGTFPQGSNGSLVARQVLTYPDNPEEANFSSPWLYPPYSINDTRGRLGQFERDNPGVPKNLSDLTMRTDLIHADGSREYSVHNLFGLAFSKATKAAMQARRPGKKTFIINRATFAGSGRFSGHWLGDNLSTWRQMRQSVAQMLNFQMYGMPVVGADICGFGGNTTETLCARWAALAIFAPFYRNHNDIAGRPQEFYRFNLTTQSAIKTLDIRYRLLDAMYTTLHTAEQDGSPALEPLWYRWPADNNTFAIENQYLGLGGAVLVSPVYEENSTSVSAYLPNDRFYELDTWTPVDGNGTWVNFTDVPFDTVPLHLRGGVVLPMRSQSANVTKVLRTRDFTLVVAPARPARNATEGDAQGELYLDDGESLEPSETSLLNFTYNGAERRLSVDGKFGYSTDVKIARILFLGQDASRQANFEGQSVASPNVTFANSTLSLSGLGLSLGSGFSVTLS</sequence>
<dbReference type="InterPro" id="IPR000322">
    <property type="entry name" value="Glyco_hydro_31_TIM"/>
</dbReference>
<evidence type="ECO:0000256" key="9">
    <source>
        <dbReference type="ARBA" id="ARBA00023180"/>
    </source>
</evidence>
<comment type="catalytic activity">
    <reaction evidence="1">
        <text>Hydrolysis of terminal, non-reducing beta-D-glucosyl residues with release of beta-D-glucose.</text>
        <dbReference type="EC" id="3.2.1.21"/>
    </reaction>
</comment>
<dbReference type="CDD" id="cd14752">
    <property type="entry name" value="GH31_N"/>
    <property type="match status" value="1"/>
</dbReference>
<evidence type="ECO:0000259" key="18">
    <source>
        <dbReference type="Pfam" id="PF13802"/>
    </source>
</evidence>
<evidence type="ECO:0000256" key="15">
    <source>
        <dbReference type="RuleBase" id="RU361185"/>
    </source>
</evidence>
<dbReference type="Pfam" id="PF01055">
    <property type="entry name" value="Glyco_hydro_31_2nd"/>
    <property type="match status" value="1"/>
</dbReference>
<dbReference type="EC" id="3.2.1.21" evidence="4"/>
<keyword evidence="13" id="KW-0624">Polysaccharide degradation</keyword>
<keyword evidence="6" id="KW-0964">Secreted</keyword>
<dbReference type="CDD" id="cd06602">
    <property type="entry name" value="GH31_MGAM_SI_GAA"/>
    <property type="match status" value="1"/>
</dbReference>
<dbReference type="PROSITE" id="PS00129">
    <property type="entry name" value="GLYCOSYL_HYDROL_F31_1"/>
    <property type="match status" value="1"/>
</dbReference>
<keyword evidence="7" id="KW-0732">Signal</keyword>
<dbReference type="GO" id="GO:0005576">
    <property type="term" value="C:extracellular region"/>
    <property type="evidence" value="ECO:0007669"/>
    <property type="project" value="UniProtKB-SubCell"/>
</dbReference>
<dbReference type="Gene3D" id="2.60.40.1180">
    <property type="entry name" value="Golgi alpha-mannosidase II"/>
    <property type="match status" value="2"/>
</dbReference>
<keyword evidence="9" id="KW-0325">Glycoprotein</keyword>
<dbReference type="SUPFAM" id="SSF51445">
    <property type="entry name" value="(Trans)glycosidases"/>
    <property type="match status" value="1"/>
</dbReference>
<dbReference type="SUPFAM" id="SSF51011">
    <property type="entry name" value="Glycosyl hydrolase domain"/>
    <property type="match status" value="1"/>
</dbReference>
<comment type="subcellular location">
    <subcellularLocation>
        <location evidence="2">Secreted</location>
    </subcellularLocation>
</comment>
<evidence type="ECO:0000256" key="3">
    <source>
        <dbReference type="ARBA" id="ARBA00007806"/>
    </source>
</evidence>
<evidence type="ECO:0000256" key="13">
    <source>
        <dbReference type="ARBA" id="ARBA00023326"/>
    </source>
</evidence>
<evidence type="ECO:0000259" key="17">
    <source>
        <dbReference type="Pfam" id="PF01055"/>
    </source>
</evidence>
<dbReference type="InterPro" id="IPR048395">
    <property type="entry name" value="Glyco_hydro_31_C"/>
</dbReference>
<dbReference type="AlphaFoldDB" id="A0AAN6GEX7"/>
<gene>
    <name evidence="20" type="ORF">OC842_001497</name>
</gene>
<keyword evidence="11 15" id="KW-0326">Glycosidase</keyword>
<protein>
    <recommendedName>
        <fullName evidence="5">Probable alpha/beta-glucosidase agdC</fullName>
        <ecNumber evidence="4">3.2.1.21</ecNumber>
    </recommendedName>
</protein>
<evidence type="ECO:0000256" key="11">
    <source>
        <dbReference type="ARBA" id="ARBA00023295"/>
    </source>
</evidence>
<feature type="domain" description="Glycoside hydrolase family 31 TIM barrel" evidence="17">
    <location>
        <begin position="310"/>
        <end position="735"/>
    </location>
</feature>
<dbReference type="InterPro" id="IPR013780">
    <property type="entry name" value="Glyco_hydro_b"/>
</dbReference>
<keyword evidence="10" id="KW-0119">Carbohydrate metabolism</keyword>
<evidence type="ECO:0000313" key="20">
    <source>
        <dbReference type="EMBL" id="KAK0537806.1"/>
    </source>
</evidence>
<dbReference type="GO" id="GO:0000272">
    <property type="term" value="P:polysaccharide catabolic process"/>
    <property type="evidence" value="ECO:0007669"/>
    <property type="project" value="UniProtKB-KW"/>
</dbReference>
<evidence type="ECO:0000256" key="5">
    <source>
        <dbReference type="ARBA" id="ARBA00014002"/>
    </source>
</evidence>
<dbReference type="InterPro" id="IPR025887">
    <property type="entry name" value="Glyco_hydro_31_N_dom"/>
</dbReference>
<dbReference type="Pfam" id="PF13802">
    <property type="entry name" value="Gal_mutarotas_2"/>
    <property type="match status" value="1"/>
</dbReference>
<evidence type="ECO:0000256" key="10">
    <source>
        <dbReference type="ARBA" id="ARBA00023277"/>
    </source>
</evidence>
<dbReference type="InterPro" id="IPR017853">
    <property type="entry name" value="GH"/>
</dbReference>
<dbReference type="EMBL" id="JAPDMQ010000054">
    <property type="protein sequence ID" value="KAK0537806.1"/>
    <property type="molecule type" value="Genomic_DNA"/>
</dbReference>
<evidence type="ECO:0000256" key="4">
    <source>
        <dbReference type="ARBA" id="ARBA00012744"/>
    </source>
</evidence>
<evidence type="ECO:0000256" key="2">
    <source>
        <dbReference type="ARBA" id="ARBA00004613"/>
    </source>
</evidence>
<comment type="similarity">
    <text evidence="3 15">Belongs to the glycosyl hydrolase 31 family.</text>
</comment>
<dbReference type="Pfam" id="PF21365">
    <property type="entry name" value="Glyco_hydro_31_3rd"/>
    <property type="match status" value="1"/>
</dbReference>
<comment type="function">
    <text evidence="14">Glucosidase involved in the degradation of cellulosic biomass. Has both alpha- and beta-glucosidase activity.</text>
</comment>
<keyword evidence="21" id="KW-1185">Reference proteome</keyword>
<accession>A0AAN6GEX7</accession>
<dbReference type="Proteomes" id="UP001176521">
    <property type="component" value="Unassembled WGS sequence"/>
</dbReference>
<feature type="domain" description="Glycosyl hydrolase family 31 C-terminal" evidence="19">
    <location>
        <begin position="744"/>
        <end position="833"/>
    </location>
</feature>
<evidence type="ECO:0000256" key="8">
    <source>
        <dbReference type="ARBA" id="ARBA00022801"/>
    </source>
</evidence>
<keyword evidence="8 15" id="KW-0378">Hydrolase</keyword>
<evidence type="ECO:0000256" key="12">
    <source>
        <dbReference type="ARBA" id="ARBA00023316"/>
    </source>
</evidence>
<dbReference type="InterPro" id="IPR011013">
    <property type="entry name" value="Gal_mutarotase_sf_dom"/>
</dbReference>
<dbReference type="Gene3D" id="3.20.20.80">
    <property type="entry name" value="Glycosidases"/>
    <property type="match status" value="1"/>
</dbReference>
<evidence type="ECO:0000256" key="16">
    <source>
        <dbReference type="SAM" id="MobiDB-lite"/>
    </source>
</evidence>
<feature type="compositionally biased region" description="Polar residues" evidence="16">
    <location>
        <begin position="30"/>
        <end position="41"/>
    </location>
</feature>
<evidence type="ECO:0000256" key="6">
    <source>
        <dbReference type="ARBA" id="ARBA00022525"/>
    </source>
</evidence>
<dbReference type="PANTHER" id="PTHR22762">
    <property type="entry name" value="ALPHA-GLUCOSIDASE"/>
    <property type="match status" value="1"/>
</dbReference>
<dbReference type="GO" id="GO:0071555">
    <property type="term" value="P:cell wall organization"/>
    <property type="evidence" value="ECO:0007669"/>
    <property type="project" value="UniProtKB-KW"/>
</dbReference>
<evidence type="ECO:0000259" key="19">
    <source>
        <dbReference type="Pfam" id="PF21365"/>
    </source>
</evidence>
<feature type="domain" description="Glycoside hydrolase family 31 N-terminal" evidence="18">
    <location>
        <begin position="155"/>
        <end position="267"/>
    </location>
</feature>
<organism evidence="20 21">
    <name type="scientific">Tilletia horrida</name>
    <dbReference type="NCBI Taxonomy" id="155126"/>
    <lineage>
        <taxon>Eukaryota</taxon>
        <taxon>Fungi</taxon>
        <taxon>Dikarya</taxon>
        <taxon>Basidiomycota</taxon>
        <taxon>Ustilaginomycotina</taxon>
        <taxon>Exobasidiomycetes</taxon>
        <taxon>Tilletiales</taxon>
        <taxon>Tilletiaceae</taxon>
        <taxon>Tilletia</taxon>
    </lineage>
</organism>
<reference evidence="20" key="1">
    <citation type="journal article" date="2023" name="PhytoFront">
        <title>Draft Genome Resources of Seven Strains of Tilletia horrida, Causal Agent of Kernel Smut of Rice.</title>
        <authorList>
            <person name="Khanal S."/>
            <person name="Antony Babu S."/>
            <person name="Zhou X.G."/>
        </authorList>
    </citation>
    <scope>NUCLEOTIDE SEQUENCE</scope>
    <source>
        <strain evidence="20">TX3</strain>
    </source>
</reference>
<name>A0AAN6GEX7_9BASI</name>
<dbReference type="SUPFAM" id="SSF74650">
    <property type="entry name" value="Galactose mutarotase-like"/>
    <property type="match status" value="1"/>
</dbReference>
<dbReference type="PANTHER" id="PTHR22762:SF67">
    <property type="entry name" value="ALPHA_BETA-GLUCOSIDASE AGDC-RELATED"/>
    <property type="match status" value="1"/>
</dbReference>
<dbReference type="Gene3D" id="2.60.40.1760">
    <property type="entry name" value="glycosyl hydrolase (family 31)"/>
    <property type="match status" value="1"/>
</dbReference>
<evidence type="ECO:0000256" key="14">
    <source>
        <dbReference type="ARBA" id="ARBA00025512"/>
    </source>
</evidence>
<keyword evidence="12" id="KW-0961">Cell wall biogenesis/degradation</keyword>
<evidence type="ECO:0000256" key="7">
    <source>
        <dbReference type="ARBA" id="ARBA00022729"/>
    </source>
</evidence>
<comment type="caution">
    <text evidence="20">The sequence shown here is derived from an EMBL/GenBank/DDBJ whole genome shotgun (WGS) entry which is preliminary data.</text>
</comment>
<feature type="region of interest" description="Disordered" evidence="16">
    <location>
        <begin position="22"/>
        <end position="41"/>
    </location>
</feature>
<dbReference type="InterPro" id="IPR030458">
    <property type="entry name" value="Glyco_hydro_31_AS"/>
</dbReference>
<evidence type="ECO:0000256" key="1">
    <source>
        <dbReference type="ARBA" id="ARBA00000448"/>
    </source>
</evidence>